<gene>
    <name evidence="6" type="ORF">AX660_12995</name>
</gene>
<proteinExistence type="inferred from homology"/>
<dbReference type="InterPro" id="IPR006626">
    <property type="entry name" value="PbH1"/>
</dbReference>
<accession>A0A136A1G4</accession>
<organism evidence="6 7">
    <name type="scientific">Paraglaciecola hydrolytica</name>
    <dbReference type="NCBI Taxonomy" id="1799789"/>
    <lineage>
        <taxon>Bacteria</taxon>
        <taxon>Pseudomonadati</taxon>
        <taxon>Pseudomonadota</taxon>
        <taxon>Gammaproteobacteria</taxon>
        <taxon>Alteromonadales</taxon>
        <taxon>Alteromonadaceae</taxon>
        <taxon>Paraglaciecola</taxon>
    </lineage>
</organism>
<dbReference type="InterPro" id="IPR051801">
    <property type="entry name" value="GH28_Enzymes"/>
</dbReference>
<dbReference type="GO" id="GO:0004650">
    <property type="term" value="F:polygalacturonase activity"/>
    <property type="evidence" value="ECO:0007669"/>
    <property type="project" value="InterPro"/>
</dbReference>
<dbReference type="PANTHER" id="PTHR31339">
    <property type="entry name" value="PECTIN LYASE-RELATED"/>
    <property type="match status" value="1"/>
</dbReference>
<protein>
    <submittedName>
        <fullName evidence="6">Glycoside hydrolase</fullName>
    </submittedName>
</protein>
<dbReference type="InterPro" id="IPR024535">
    <property type="entry name" value="RHGA/B-epi-like_pectate_lyase"/>
</dbReference>
<evidence type="ECO:0000256" key="1">
    <source>
        <dbReference type="ARBA" id="ARBA00008834"/>
    </source>
</evidence>
<dbReference type="SUPFAM" id="SSF51126">
    <property type="entry name" value="Pectin lyase-like"/>
    <property type="match status" value="1"/>
</dbReference>
<evidence type="ECO:0000256" key="4">
    <source>
        <dbReference type="RuleBase" id="RU361169"/>
    </source>
</evidence>
<sequence>MKVIMQRRGFLKTALASCIVTVLPGCVVHHNTSSQVIQDKWLQAAQIRQSIQTTTFADVDFNVFDYGAVADAQHDNTEAFAQAIAACHQAGGGRVIVPSGNYLSAAIHLKSNVNLHIQKDAVIRFITQPERYLPAVMTRWEGVELMGYSPLIYAFEQENVAVTGEGTIDGGADDETWWPWKGPHKEAHWRIDPEELSQKPARTQLFADAEAGVPVEQRVYADGSFLRPAFLQTYRCKRVLIQGITVINSPFWLIHPVLCEDVIVRGVTCRSHGPNNDGCDPESCNRVLIEDCIFDTGDDCIALKSGRNVDGRRLKTPIENVLVKNCQMKDGHGGLVIGSEISGGARNIFMEDSVMSSPELERAIRIKTNSIRGGLIENINVRNVNVGQVKDAIVINFLYEEGDAGQFDPVVRDINISNFTVENANHALFIKGFERAPIVGLTLDNCQFKQVKNAHVVEHVKQLKLNHVLVADIPLLAKDLVSM</sequence>
<dbReference type="STRING" id="1799789.AX660_12995"/>
<dbReference type="InterPro" id="IPR012334">
    <property type="entry name" value="Pectin_lyas_fold"/>
</dbReference>
<dbReference type="Pfam" id="PF12708">
    <property type="entry name" value="Pect-lyase_RHGA_epim"/>
    <property type="match status" value="1"/>
</dbReference>
<evidence type="ECO:0000313" key="7">
    <source>
        <dbReference type="Proteomes" id="UP000070299"/>
    </source>
</evidence>
<dbReference type="InterPro" id="IPR000743">
    <property type="entry name" value="Glyco_hydro_28"/>
</dbReference>
<keyword evidence="3 4" id="KW-0326">Glycosidase</keyword>
<dbReference type="EMBL" id="LSNE01000005">
    <property type="protein sequence ID" value="KXI29075.1"/>
    <property type="molecule type" value="Genomic_DNA"/>
</dbReference>
<name>A0A136A1G4_9ALTE</name>
<dbReference type="PANTHER" id="PTHR31339:SF9">
    <property type="entry name" value="PLASMIN AND FIBRONECTIN-BINDING PROTEIN A"/>
    <property type="match status" value="1"/>
</dbReference>
<evidence type="ECO:0000256" key="2">
    <source>
        <dbReference type="ARBA" id="ARBA00022801"/>
    </source>
</evidence>
<dbReference type="InterPro" id="IPR011050">
    <property type="entry name" value="Pectin_lyase_fold/virulence"/>
</dbReference>
<evidence type="ECO:0000313" key="6">
    <source>
        <dbReference type="EMBL" id="KXI29075.1"/>
    </source>
</evidence>
<keyword evidence="2 4" id="KW-0378">Hydrolase</keyword>
<feature type="domain" description="Rhamnogalacturonase A/B/Epimerase-like pectate lyase" evidence="5">
    <location>
        <begin position="61"/>
        <end position="115"/>
    </location>
</feature>
<keyword evidence="7" id="KW-1185">Reference proteome</keyword>
<dbReference type="AlphaFoldDB" id="A0A136A1G4"/>
<dbReference type="Pfam" id="PF00295">
    <property type="entry name" value="Glyco_hydro_28"/>
    <property type="match status" value="1"/>
</dbReference>
<dbReference type="Gene3D" id="2.160.20.10">
    <property type="entry name" value="Single-stranded right-handed beta-helix, Pectin lyase-like"/>
    <property type="match status" value="1"/>
</dbReference>
<evidence type="ECO:0000259" key="5">
    <source>
        <dbReference type="Pfam" id="PF12708"/>
    </source>
</evidence>
<comment type="caution">
    <text evidence="6">The sequence shown here is derived from an EMBL/GenBank/DDBJ whole genome shotgun (WGS) entry which is preliminary data.</text>
</comment>
<reference evidence="7" key="1">
    <citation type="submission" date="2016-02" db="EMBL/GenBank/DDBJ databases">
        <authorList>
            <person name="Schultz-Johansen M."/>
            <person name="Glaring M.A."/>
            <person name="Bech P.K."/>
            <person name="Stougaard P."/>
        </authorList>
    </citation>
    <scope>NUCLEOTIDE SEQUENCE [LARGE SCALE GENOMIC DNA]</scope>
    <source>
        <strain evidence="7">S66</strain>
    </source>
</reference>
<comment type="similarity">
    <text evidence="1 4">Belongs to the glycosyl hydrolase 28 family.</text>
</comment>
<dbReference type="PROSITE" id="PS00502">
    <property type="entry name" value="POLYGALACTURONASE"/>
    <property type="match status" value="1"/>
</dbReference>
<dbReference type="GO" id="GO:0005975">
    <property type="term" value="P:carbohydrate metabolic process"/>
    <property type="evidence" value="ECO:0007669"/>
    <property type="project" value="InterPro"/>
</dbReference>
<dbReference type="SMART" id="SM00710">
    <property type="entry name" value="PbH1"/>
    <property type="match status" value="4"/>
</dbReference>
<dbReference type="Proteomes" id="UP000070299">
    <property type="component" value="Unassembled WGS sequence"/>
</dbReference>
<dbReference type="OrthoDB" id="9795222at2"/>
<evidence type="ECO:0000256" key="3">
    <source>
        <dbReference type="ARBA" id="ARBA00023295"/>
    </source>
</evidence>